<gene>
    <name evidence="2" type="ORF">KXQ929_LOCUS45599</name>
</gene>
<comment type="caution">
    <text evidence="2">The sequence shown here is derived from an EMBL/GenBank/DDBJ whole genome shotgun (WGS) entry which is preliminary data.</text>
</comment>
<feature type="compositionally biased region" description="Acidic residues" evidence="1">
    <location>
        <begin position="63"/>
        <end position="87"/>
    </location>
</feature>
<proteinExistence type="predicted"/>
<feature type="compositionally biased region" description="Polar residues" evidence="1">
    <location>
        <begin position="1"/>
        <end position="11"/>
    </location>
</feature>
<dbReference type="PANTHER" id="PTHR23272">
    <property type="entry name" value="BED FINGER-RELATED"/>
    <property type="match status" value="1"/>
</dbReference>
<dbReference type="PANTHER" id="PTHR23272:SF161">
    <property type="entry name" value="ZINC FINGER BED DOMAIN-CONTAINING PROTEIN RICESLEEPER 1-LIKE"/>
    <property type="match status" value="1"/>
</dbReference>
<evidence type="ECO:0000313" key="3">
    <source>
        <dbReference type="Proteomes" id="UP000663868"/>
    </source>
</evidence>
<evidence type="ECO:0000256" key="1">
    <source>
        <dbReference type="SAM" id="MobiDB-lite"/>
    </source>
</evidence>
<organism evidence="2 3">
    <name type="scientific">Adineta steineri</name>
    <dbReference type="NCBI Taxonomy" id="433720"/>
    <lineage>
        <taxon>Eukaryota</taxon>
        <taxon>Metazoa</taxon>
        <taxon>Spiralia</taxon>
        <taxon>Gnathifera</taxon>
        <taxon>Rotifera</taxon>
        <taxon>Eurotatoria</taxon>
        <taxon>Bdelloidea</taxon>
        <taxon>Adinetida</taxon>
        <taxon>Adinetidae</taxon>
        <taxon>Adineta</taxon>
    </lineage>
</organism>
<dbReference type="EMBL" id="CAJOBB010014271">
    <property type="protein sequence ID" value="CAF4302313.1"/>
    <property type="molecule type" value="Genomic_DNA"/>
</dbReference>
<name>A0A820HYB0_9BILA</name>
<feature type="non-terminal residue" evidence="2">
    <location>
        <position position="1"/>
    </location>
</feature>
<dbReference type="SUPFAM" id="SSF53098">
    <property type="entry name" value="Ribonuclease H-like"/>
    <property type="match status" value="1"/>
</dbReference>
<evidence type="ECO:0000313" key="2">
    <source>
        <dbReference type="EMBL" id="CAF4302313.1"/>
    </source>
</evidence>
<dbReference type="InterPro" id="IPR012337">
    <property type="entry name" value="RNaseH-like_sf"/>
</dbReference>
<reference evidence="2" key="1">
    <citation type="submission" date="2021-02" db="EMBL/GenBank/DDBJ databases">
        <authorList>
            <person name="Nowell W R."/>
        </authorList>
    </citation>
    <scope>NUCLEOTIDE SEQUENCE</scope>
</reference>
<feature type="compositionally biased region" description="Acidic residues" evidence="1">
    <location>
        <begin position="17"/>
        <end position="40"/>
    </location>
</feature>
<dbReference type="AlphaFoldDB" id="A0A820HYB0"/>
<sequence length="228" mass="26074">TQQLHTTSEVVNRNREDDELSSDSDYVDIPDELEDEEYNEDAQTNGYLSGSDDGSYDTGNYVNEDEDNGESDNNTDDEEQNDNDDQLIDLQNIRAQTRRLVDRIRDCISNINSTRAIIDYVQRQEKLHDPQITSTLVTDIEIRWNTTFTMLHRFIGHQSIIDDINRRPFKIPDISHNQQTKLGSKKFEFTNGDWSNIKNLCSVLCPFFSATTVTSGKKYPTSAAAYSG</sequence>
<protein>
    <submittedName>
        <fullName evidence="2">Uncharacterized protein</fullName>
    </submittedName>
</protein>
<accession>A0A820HYB0</accession>
<feature type="region of interest" description="Disordered" evidence="1">
    <location>
        <begin position="1"/>
        <end position="87"/>
    </location>
</feature>
<dbReference type="Proteomes" id="UP000663868">
    <property type="component" value="Unassembled WGS sequence"/>
</dbReference>